<comment type="caution">
    <text evidence="1">The sequence shown here is derived from an EMBL/GenBank/DDBJ whole genome shotgun (WGS) entry which is preliminary data.</text>
</comment>
<evidence type="ECO:0000313" key="1">
    <source>
        <dbReference type="EMBL" id="KAK8067263.1"/>
    </source>
</evidence>
<organism evidence="1 2">
    <name type="scientific">Apiospora hydei</name>
    <dbReference type="NCBI Taxonomy" id="1337664"/>
    <lineage>
        <taxon>Eukaryota</taxon>
        <taxon>Fungi</taxon>
        <taxon>Dikarya</taxon>
        <taxon>Ascomycota</taxon>
        <taxon>Pezizomycotina</taxon>
        <taxon>Sordariomycetes</taxon>
        <taxon>Xylariomycetidae</taxon>
        <taxon>Amphisphaeriales</taxon>
        <taxon>Apiosporaceae</taxon>
        <taxon>Apiospora</taxon>
    </lineage>
</organism>
<dbReference type="GeneID" id="92051384"/>
<accession>A0ABR1VBG8</accession>
<gene>
    <name evidence="1" type="ORF">PG997_014010</name>
</gene>
<keyword evidence="2" id="KW-1185">Reference proteome</keyword>
<dbReference type="EMBL" id="JAQQWN010000009">
    <property type="protein sequence ID" value="KAK8067263.1"/>
    <property type="molecule type" value="Genomic_DNA"/>
</dbReference>
<dbReference type="RefSeq" id="XP_066664016.1">
    <property type="nucleotide sequence ID" value="XM_066818324.1"/>
</dbReference>
<reference evidence="1 2" key="1">
    <citation type="submission" date="2023-01" db="EMBL/GenBank/DDBJ databases">
        <title>Analysis of 21 Apiospora genomes using comparative genomics revels a genus with tremendous synthesis potential of carbohydrate active enzymes and secondary metabolites.</title>
        <authorList>
            <person name="Sorensen T."/>
        </authorList>
    </citation>
    <scope>NUCLEOTIDE SEQUENCE [LARGE SCALE GENOMIC DNA]</scope>
    <source>
        <strain evidence="1 2">CBS 114990</strain>
    </source>
</reference>
<name>A0ABR1VBG8_9PEZI</name>
<dbReference type="Proteomes" id="UP001433268">
    <property type="component" value="Unassembled WGS sequence"/>
</dbReference>
<proteinExistence type="predicted"/>
<sequence length="499" mass="54299">MVEPLRVMQYPSPPAVLISSLLLGSRGCLDLSLQCPGFDAQHRVHIAAQIGHDLAHVADAGTRVIFHRDREVDLELLRHANVAQQAQKLGRYLHLVPLLRIVLARSLGDGLLQDAVCVLGRQGLGAPDAIAVDQGALTQLGEDLEALGEGQESGGGGRVVVYEDDALDAVEVEELAHLRQLASDLGFQHGEASVLEEGLLAQAAQETTGGVDGEPVDGDVPLGVRLVIGTVVLRDAAVLVVDDHGAEVDYMASIGLNLAFVAFGEEDVAFRGWGKGLEDIQQDFLREGEKARHVALGACDGFNGGLTEICNTCTTRSWPPSLGWATKPARESGRSRCSRIGAPNLSYLHTFAKADLTTDEEWGIKRRAELRAPQEDFSSSRIELHAYLWVANPPQVYPGREAYRGSLRPAVPWQYLQRQFGITSNSDNLMTSTIVGLDAHGQLQYVFNEGMPEVVVNTRLESMVSTHDTRHLTNAVNFGQIRRITLIHVYIANYNSVFM</sequence>
<protein>
    <submittedName>
        <fullName evidence="1">Uncharacterized protein</fullName>
    </submittedName>
</protein>
<evidence type="ECO:0000313" key="2">
    <source>
        <dbReference type="Proteomes" id="UP001433268"/>
    </source>
</evidence>